<evidence type="ECO:0000256" key="1">
    <source>
        <dbReference type="SAM" id="MobiDB-lite"/>
    </source>
</evidence>
<evidence type="ECO:0000313" key="3">
    <source>
        <dbReference type="Proteomes" id="UP000231857"/>
    </source>
</evidence>
<name>A0ABX4PMJ7_9LEPT</name>
<dbReference type="Proteomes" id="UP000231857">
    <property type="component" value="Unassembled WGS sequence"/>
</dbReference>
<comment type="caution">
    <text evidence="2">The sequence shown here is derived from an EMBL/GenBank/DDBJ whole genome shotgun (WGS) entry which is preliminary data.</text>
</comment>
<reference evidence="2 3" key="1">
    <citation type="submission" date="2017-07" db="EMBL/GenBank/DDBJ databases">
        <title>Leptospira spp. isolated from tropical soils.</title>
        <authorList>
            <person name="Thibeaux R."/>
            <person name="Iraola G."/>
            <person name="Ferres I."/>
            <person name="Bierque E."/>
            <person name="Girault D."/>
            <person name="Soupe-Gilbert M.-E."/>
            <person name="Picardeau M."/>
            <person name="Goarant C."/>
        </authorList>
    </citation>
    <scope>NUCLEOTIDE SEQUENCE [LARGE SCALE GENOMIC DNA]</scope>
    <source>
        <strain evidence="2 3">ATI7-C-A2</strain>
    </source>
</reference>
<dbReference type="RefSeq" id="WP_100722963.1">
    <property type="nucleotide sequence ID" value="NZ_NPEG01000002.1"/>
</dbReference>
<evidence type="ECO:0008006" key="4">
    <source>
        <dbReference type="Google" id="ProtNLM"/>
    </source>
</evidence>
<gene>
    <name evidence="2" type="ORF">CH363_06990</name>
</gene>
<dbReference type="EMBL" id="NPEI01000003">
    <property type="protein sequence ID" value="PKA16516.1"/>
    <property type="molecule type" value="Genomic_DNA"/>
</dbReference>
<feature type="region of interest" description="Disordered" evidence="1">
    <location>
        <begin position="148"/>
        <end position="167"/>
    </location>
</feature>
<dbReference type="NCBIfam" id="NF038383">
    <property type="entry name" value="lipo_LIC12048"/>
    <property type="match status" value="1"/>
</dbReference>
<feature type="region of interest" description="Disordered" evidence="1">
    <location>
        <begin position="180"/>
        <end position="205"/>
    </location>
</feature>
<keyword evidence="3" id="KW-1185">Reference proteome</keyword>
<evidence type="ECO:0000313" key="2">
    <source>
        <dbReference type="EMBL" id="PKA16516.1"/>
    </source>
</evidence>
<protein>
    <recommendedName>
        <fullName evidence="4">Lipoprotein</fullName>
    </recommendedName>
</protein>
<proteinExistence type="predicted"/>
<organism evidence="2 3">
    <name type="scientific">Leptospira haakeii</name>
    <dbReference type="NCBI Taxonomy" id="2023198"/>
    <lineage>
        <taxon>Bacteria</taxon>
        <taxon>Pseudomonadati</taxon>
        <taxon>Spirochaetota</taxon>
        <taxon>Spirochaetia</taxon>
        <taxon>Leptospirales</taxon>
        <taxon>Leptospiraceae</taxon>
        <taxon>Leptospira</taxon>
    </lineage>
</organism>
<sequence length="1498" mass="163251">MSTFAYFKKILKIFLSVLMLSTCSGGFDWSKRGDVDLSKATWLVAKTVPLIIDKGGIPGAGPQETPVDNLFNVAPGTKIRISSLGGAIDPTGTNIVNDFDGDGILNSDETTTNVWVADYPIVETVIAPPVTMKVTVEKASGTITEDLTNEVNSDDFESGKSQGTEKIHQSELNLKTVQFQDQYSSSSENDRSVEHTSSADVTTGVGPVQTGMNYSATVSASWESKNALSTVTTKWADRPFKNNLDSDALNLKANSSSQKARKYRADRSEKTTNDFTTKSDGGYVRAALYIKNNSVNMPVKLTNILCSLMFETASGELIPVRSFELYKADGSLFEVEVYGGTEFGPYVIENIGLNAYEVERAIAFGYTPKIFIVDYKMTHVKDSNYKSVLLNFTGDNLKIIEENSKGRTALVKVIGPNLRELYRVAAFEAQGESNTTDICKVTGATSLSPGITMEKALNRLKCSGIEIDYQDYVLDFSDIAPSLGESKLYIRGIKSFAGIESTVPCTMVQNVVGSDGQPRDACVQNPIAQWSENDKNNAGVWVIYSKGKYYSPTTYYMDGTGPSAEPRRFDGNATNPTLMVKGIASTIWAGDSYDIVYVSLKDLILKQKQFGTNPLETGNQYRLNTTWDIDSLGDDLYYPNKQSLFLGDAGFGEKLQLKIKLDSTKYLTPNFGVPENGGLYQYFTNFTYTPITTVEEKFKWAEAMDFEISLGFGGTRSEWMHVIRDVGTGTNDPSEEYKLQNCGRTLDFNTQDFFLCLVLPKKHPFVDASVSLIKLYIRPSLNNAYRKSIWPLRYSEVRKIQGDLYLPASAGDTNIYVSNSSLIADGGTNFQNSDQLRFYSDPHIYTVLSAIDVRCEPDVPTNLAMCKKIAITPSIISPISRTSSAYVYAGLTSPPMRLTVENGFFDDWNSQYSTIPLGQWVTPQYVPLVPTSGNLNCANTTSYFFPSCLGFSTDFVAMNWMGNYNYGVAHWNSWTDRNKMNNFITNGGLNFQTNTSRIFKLEVPRSDISFGKNSLAQVPIPTSDPVVITTQDGQILNIWKSGSNLIGRVYNIKTGIMGPYAQLNTAGSLIGKFVAKQGFDGSIFILYEPSFTNLIVLKVTIGSDNSITTQSNTITTTRALTGTTTSYFDIASGGPYSLVVWNHSTSASGGTYWIKGKLINSSGAAVNASEFNVSATAGFVTSTANSQIMVVAEAVSSSRVVVTYAQLTGTTSYAINSINCDDIATPGGSGSTPTFNAIRSVLGTTTGTITSLFVGGLNTGTVPSPVYRGFIAWLDGAGVITGRGLNLDTSGAGNVIGSNTTLVDATGGANSNFKLTVSQVSNYGLLTYSKSNSVYVRSVNIATSALNGFAILMNLSTPAIVRKPITTQISLTDGTNPKFIVSWEHTDSVLNKKSVRARIGNFLSVTPTAEGSSEILVSMTNDVDQTGATVSAHHWTDTNSVFQSKIFFSWLANNVVLPEVRGYLLDFNYTPVIPYGSNNFFIAPLVEREYLLKAQLSF</sequence>
<accession>A0ABX4PMJ7</accession>